<dbReference type="EMBL" id="JAODUP010000150">
    <property type="protein sequence ID" value="KAK2159599.1"/>
    <property type="molecule type" value="Genomic_DNA"/>
</dbReference>
<evidence type="ECO:0000256" key="2">
    <source>
        <dbReference type="ARBA" id="ARBA00022771"/>
    </source>
</evidence>
<dbReference type="SUPFAM" id="SSF57716">
    <property type="entry name" value="Glucocorticoid receptor-like (DNA-binding domain)"/>
    <property type="match status" value="1"/>
</dbReference>
<dbReference type="Proteomes" id="UP001208570">
    <property type="component" value="Unassembled WGS sequence"/>
</dbReference>
<evidence type="ECO:0000256" key="1">
    <source>
        <dbReference type="ARBA" id="ARBA00022723"/>
    </source>
</evidence>
<organism evidence="8 9">
    <name type="scientific">Paralvinella palmiformis</name>
    <dbReference type="NCBI Taxonomy" id="53620"/>
    <lineage>
        <taxon>Eukaryota</taxon>
        <taxon>Metazoa</taxon>
        <taxon>Spiralia</taxon>
        <taxon>Lophotrochozoa</taxon>
        <taxon>Annelida</taxon>
        <taxon>Polychaeta</taxon>
        <taxon>Sedentaria</taxon>
        <taxon>Canalipalpata</taxon>
        <taxon>Terebellida</taxon>
        <taxon>Terebelliformia</taxon>
        <taxon>Alvinellidae</taxon>
        <taxon>Paralvinella</taxon>
    </lineage>
</organism>
<evidence type="ECO:0000256" key="3">
    <source>
        <dbReference type="ARBA" id="ARBA00022833"/>
    </source>
</evidence>
<dbReference type="AlphaFoldDB" id="A0AAD9JV60"/>
<evidence type="ECO:0000259" key="7">
    <source>
        <dbReference type="PROSITE" id="PS50950"/>
    </source>
</evidence>
<dbReference type="Pfam" id="PF12017">
    <property type="entry name" value="Tnp_P_element"/>
    <property type="match status" value="1"/>
</dbReference>
<keyword evidence="3" id="KW-0862">Zinc</keyword>
<keyword evidence="4 5" id="KW-0238">DNA-binding</keyword>
<dbReference type="InterPro" id="IPR021896">
    <property type="entry name" value="THAP9-like_HTH"/>
</dbReference>
<dbReference type="GO" id="GO:0003677">
    <property type="term" value="F:DNA binding"/>
    <property type="evidence" value="ECO:0007669"/>
    <property type="project" value="UniProtKB-UniRule"/>
</dbReference>
<sequence length="219" mass="25607">MITRKPWTPSKFDVICSDHFFADDFILSKHKKLKILKDTAVPSIFSWKKQHQKEFRPSKKGLSSETCTSLVSSETCTSLVSSVTSTETPHPECSTIPPVTAEHSYTCEPDTLKRKYQETLHKLDQTQKDLLNTKRREKRAKVCTENVLRELKEQQKIFEEAQQMLEAYKDIPVDLFKKPSQEYTDDQKQFAKTLFFYSPKAYAYLREKLKLPHPVTIRR</sequence>
<proteinExistence type="predicted"/>
<dbReference type="PANTHER" id="PTHR46927:SF3">
    <property type="entry name" value="THAP-TYPE DOMAIN-CONTAINING PROTEIN"/>
    <property type="match status" value="1"/>
</dbReference>
<accession>A0AAD9JV60</accession>
<evidence type="ECO:0000256" key="6">
    <source>
        <dbReference type="SAM" id="Coils"/>
    </source>
</evidence>
<keyword evidence="9" id="KW-1185">Reference proteome</keyword>
<evidence type="ECO:0000313" key="9">
    <source>
        <dbReference type="Proteomes" id="UP001208570"/>
    </source>
</evidence>
<evidence type="ECO:0000256" key="4">
    <source>
        <dbReference type="ARBA" id="ARBA00023125"/>
    </source>
</evidence>
<evidence type="ECO:0000256" key="5">
    <source>
        <dbReference type="PROSITE-ProRule" id="PRU00309"/>
    </source>
</evidence>
<protein>
    <recommendedName>
        <fullName evidence="7">THAP-type domain-containing protein</fullName>
    </recommendedName>
</protein>
<name>A0AAD9JV60_9ANNE</name>
<dbReference type="PANTHER" id="PTHR46927">
    <property type="entry name" value="AGAP005574-PA"/>
    <property type="match status" value="1"/>
</dbReference>
<comment type="caution">
    <text evidence="8">The sequence shown here is derived from an EMBL/GenBank/DDBJ whole genome shotgun (WGS) entry which is preliminary data.</text>
</comment>
<evidence type="ECO:0000313" key="8">
    <source>
        <dbReference type="EMBL" id="KAK2159599.1"/>
    </source>
</evidence>
<keyword evidence="2 5" id="KW-0863">Zinc-finger</keyword>
<dbReference type="InterPro" id="IPR052224">
    <property type="entry name" value="THAP_domain_protein"/>
</dbReference>
<feature type="domain" description="THAP-type" evidence="7">
    <location>
        <begin position="1"/>
        <end position="45"/>
    </location>
</feature>
<reference evidence="8" key="1">
    <citation type="journal article" date="2023" name="Mol. Biol. Evol.">
        <title>Third-Generation Sequencing Reveals the Adaptive Role of the Epigenome in Three Deep-Sea Polychaetes.</title>
        <authorList>
            <person name="Perez M."/>
            <person name="Aroh O."/>
            <person name="Sun Y."/>
            <person name="Lan Y."/>
            <person name="Juniper S.K."/>
            <person name="Young C.R."/>
            <person name="Angers B."/>
            <person name="Qian P.Y."/>
        </authorList>
    </citation>
    <scope>NUCLEOTIDE SEQUENCE</scope>
    <source>
        <strain evidence="8">P08H-3</strain>
    </source>
</reference>
<gene>
    <name evidence="8" type="ORF">LSH36_150g04006</name>
</gene>
<dbReference type="PROSITE" id="PS50950">
    <property type="entry name" value="ZF_THAP"/>
    <property type="match status" value="1"/>
</dbReference>
<dbReference type="GO" id="GO:0008270">
    <property type="term" value="F:zinc ion binding"/>
    <property type="evidence" value="ECO:0007669"/>
    <property type="project" value="UniProtKB-KW"/>
</dbReference>
<dbReference type="InterPro" id="IPR006612">
    <property type="entry name" value="THAP_Znf"/>
</dbReference>
<keyword evidence="6" id="KW-0175">Coiled coil</keyword>
<feature type="coiled-coil region" evidence="6">
    <location>
        <begin position="134"/>
        <end position="171"/>
    </location>
</feature>
<keyword evidence="1" id="KW-0479">Metal-binding</keyword>